<dbReference type="OrthoDB" id="10252102at2759"/>
<evidence type="ECO:0008006" key="3">
    <source>
        <dbReference type="Google" id="ProtNLM"/>
    </source>
</evidence>
<sequence length="140" mass="15536">MSSPPPPLLFLITSPTDPIYTAEFLKPGTTTSSSSKQYAHYLLHSQLDIVEKLKHSTSSSQLKTLSSHPPSHISGFLPPSPHAFLLLHGNMNGDNITKFFNDVCEVFLKAMMNPFQGMEDGINSKGFDDRVRAIARRYLS</sequence>
<dbReference type="GO" id="GO:0005737">
    <property type="term" value="C:cytoplasm"/>
    <property type="evidence" value="ECO:0007669"/>
    <property type="project" value="GOC"/>
</dbReference>
<dbReference type="Gene3D" id="3.30.450.70">
    <property type="match status" value="1"/>
</dbReference>
<dbReference type="SUPFAM" id="SSF64356">
    <property type="entry name" value="SNARE-like"/>
    <property type="match status" value="1"/>
</dbReference>
<accession>A0A9W7KUV3</accession>
<dbReference type="AlphaFoldDB" id="A0A9W7KUV3"/>
<dbReference type="InterPro" id="IPR011012">
    <property type="entry name" value="Longin-like_dom_sf"/>
</dbReference>
<dbReference type="EMBL" id="BRXW01000172">
    <property type="protein sequence ID" value="GMI12156.1"/>
    <property type="molecule type" value="Genomic_DNA"/>
</dbReference>
<comment type="caution">
    <text evidence="1">The sequence shown here is derived from an EMBL/GenBank/DDBJ whole genome shotgun (WGS) entry which is preliminary data.</text>
</comment>
<evidence type="ECO:0000313" key="1">
    <source>
        <dbReference type="EMBL" id="GMI12156.1"/>
    </source>
</evidence>
<dbReference type="GO" id="GO:0006888">
    <property type="term" value="P:endoplasmic reticulum to Golgi vesicle-mediated transport"/>
    <property type="evidence" value="ECO:0007669"/>
    <property type="project" value="InterPro"/>
</dbReference>
<reference evidence="2" key="1">
    <citation type="journal article" date="2023" name="Commun. Biol.">
        <title>Genome analysis of Parmales, the sister group of diatoms, reveals the evolutionary specialization of diatoms from phago-mixotrophs to photoautotrophs.</title>
        <authorList>
            <person name="Ban H."/>
            <person name="Sato S."/>
            <person name="Yoshikawa S."/>
            <person name="Yamada K."/>
            <person name="Nakamura Y."/>
            <person name="Ichinomiya M."/>
            <person name="Sato N."/>
            <person name="Blanc-Mathieu R."/>
            <person name="Endo H."/>
            <person name="Kuwata A."/>
            <person name="Ogata H."/>
        </authorList>
    </citation>
    <scope>NUCLEOTIDE SEQUENCE [LARGE SCALE GENOMIC DNA]</scope>
    <source>
        <strain evidence="2">NIES 3700</strain>
    </source>
</reference>
<gene>
    <name evidence="1" type="ORF">TrLO_g5972</name>
</gene>
<dbReference type="CDD" id="cd14825">
    <property type="entry name" value="TRAPPC2_sedlin"/>
    <property type="match status" value="1"/>
</dbReference>
<organism evidence="1 2">
    <name type="scientific">Triparma laevis f. longispina</name>
    <dbReference type="NCBI Taxonomy" id="1714387"/>
    <lineage>
        <taxon>Eukaryota</taxon>
        <taxon>Sar</taxon>
        <taxon>Stramenopiles</taxon>
        <taxon>Ochrophyta</taxon>
        <taxon>Bolidophyceae</taxon>
        <taxon>Parmales</taxon>
        <taxon>Triparmaceae</taxon>
        <taxon>Triparma</taxon>
    </lineage>
</organism>
<evidence type="ECO:0000313" key="2">
    <source>
        <dbReference type="Proteomes" id="UP001165122"/>
    </source>
</evidence>
<dbReference type="Proteomes" id="UP001165122">
    <property type="component" value="Unassembled WGS sequence"/>
</dbReference>
<dbReference type="Pfam" id="PF04628">
    <property type="entry name" value="Sedlin_N"/>
    <property type="match status" value="1"/>
</dbReference>
<dbReference type="InterPro" id="IPR006722">
    <property type="entry name" value="Sedlin"/>
</dbReference>
<proteinExistence type="predicted"/>
<dbReference type="PANTHER" id="PTHR12403">
    <property type="entry name" value="TRAFFICKING PROTEIN PARTICLE COMPLEX SUBUNIT 2"/>
    <property type="match status" value="1"/>
</dbReference>
<protein>
    <recommendedName>
        <fullName evidence="3">Trafficking protein particle complex subunit 2</fullName>
    </recommendedName>
</protein>
<keyword evidence="2" id="KW-1185">Reference proteome</keyword>
<name>A0A9W7KUV3_9STRA</name>